<dbReference type="InterPro" id="IPR037898">
    <property type="entry name" value="NudC_fam"/>
</dbReference>
<dbReference type="AlphaFoldDB" id="A0A7S0Z8X1"/>
<sequence>MIPCDDDAPFVECEARCGLDEAGDVLPLELKSRFAGGGEVDASKVKAQAMRTLGEQGAGVSKEAIMRETKDGSTETFALVRPSEHNGWCGVYLYLDEVGMLKGLPPNRRAGRLAMECGFDGVNFFGDMFIGRVQTKPAPMRSVDFKLSDLDSSAPWMRSATMENVEYSKGLKELEAAMGRNGGMQTINMDGSGGASAGGGNASNMPSGKADGYRWEQTEDEIELIVDVPRGTTSKSVRVLFKPRQVVVKINDETVCDIERLYDAVRPDECTWTMGPDEVCVSMAKTDEENIWRALVADS</sequence>
<dbReference type="GO" id="GO:0051082">
    <property type="term" value="F:unfolded protein binding"/>
    <property type="evidence" value="ECO:0007669"/>
    <property type="project" value="TreeGrafter"/>
</dbReference>
<dbReference type="InterPro" id="IPR007052">
    <property type="entry name" value="CS_dom"/>
</dbReference>
<name>A0A7S0Z8X1_9CHLO</name>
<dbReference type="PANTHER" id="PTHR12356">
    <property type="entry name" value="NUCLEAR MOVEMENT PROTEIN NUDC"/>
    <property type="match status" value="1"/>
</dbReference>
<dbReference type="InterPro" id="IPR008978">
    <property type="entry name" value="HSP20-like_chaperone"/>
</dbReference>
<evidence type="ECO:0000259" key="1">
    <source>
        <dbReference type="PROSITE" id="PS51203"/>
    </source>
</evidence>
<dbReference type="GO" id="GO:0005737">
    <property type="term" value="C:cytoplasm"/>
    <property type="evidence" value="ECO:0007669"/>
    <property type="project" value="TreeGrafter"/>
</dbReference>
<organism evidence="2">
    <name type="scientific">Ostreococcus mediterraneus</name>
    <dbReference type="NCBI Taxonomy" id="1486918"/>
    <lineage>
        <taxon>Eukaryota</taxon>
        <taxon>Viridiplantae</taxon>
        <taxon>Chlorophyta</taxon>
        <taxon>Mamiellophyceae</taxon>
        <taxon>Mamiellales</taxon>
        <taxon>Bathycoccaceae</taxon>
        <taxon>Ostreococcus</taxon>
    </lineage>
</organism>
<dbReference type="CDD" id="cd06467">
    <property type="entry name" value="p23_NUDC_like"/>
    <property type="match status" value="1"/>
</dbReference>
<reference evidence="2" key="1">
    <citation type="submission" date="2021-01" db="EMBL/GenBank/DDBJ databases">
        <authorList>
            <person name="Corre E."/>
            <person name="Pelletier E."/>
            <person name="Niang G."/>
            <person name="Scheremetjew M."/>
            <person name="Finn R."/>
            <person name="Kale V."/>
            <person name="Holt S."/>
            <person name="Cochrane G."/>
            <person name="Meng A."/>
            <person name="Brown T."/>
            <person name="Cohen L."/>
        </authorList>
    </citation>
    <scope>NUCLEOTIDE SEQUENCE</scope>
    <source>
        <strain evidence="2">Clade-D-RCC1621</strain>
    </source>
</reference>
<evidence type="ECO:0000313" key="2">
    <source>
        <dbReference type="EMBL" id="CAD8814352.1"/>
    </source>
</evidence>
<dbReference type="SUPFAM" id="SSF49764">
    <property type="entry name" value="HSP20-like chaperones"/>
    <property type="match status" value="1"/>
</dbReference>
<accession>A0A7S0Z8X1</accession>
<feature type="domain" description="CS" evidence="1">
    <location>
        <begin position="208"/>
        <end position="296"/>
    </location>
</feature>
<gene>
    <name evidence="2" type="ORF">OMED0930_LOCUS5469</name>
</gene>
<dbReference type="Gene3D" id="2.60.40.790">
    <property type="match status" value="1"/>
</dbReference>
<proteinExistence type="predicted"/>
<dbReference type="GO" id="GO:0006457">
    <property type="term" value="P:protein folding"/>
    <property type="evidence" value="ECO:0007669"/>
    <property type="project" value="TreeGrafter"/>
</dbReference>
<protein>
    <recommendedName>
        <fullName evidence="1">CS domain-containing protein</fullName>
    </recommendedName>
</protein>
<dbReference type="PROSITE" id="PS51203">
    <property type="entry name" value="CS"/>
    <property type="match status" value="1"/>
</dbReference>
<dbReference type="Pfam" id="PF04969">
    <property type="entry name" value="CS"/>
    <property type="match status" value="1"/>
</dbReference>
<dbReference type="EMBL" id="HBFO01007754">
    <property type="protein sequence ID" value="CAD8814352.1"/>
    <property type="molecule type" value="Transcribed_RNA"/>
</dbReference>